<dbReference type="PRINTS" id="PR00463">
    <property type="entry name" value="EP450I"/>
</dbReference>
<dbReference type="CDD" id="cd11041">
    <property type="entry name" value="CYP503A1-like"/>
    <property type="match status" value="1"/>
</dbReference>
<evidence type="ECO:0000256" key="4">
    <source>
        <dbReference type="ARBA" id="ARBA00023002"/>
    </source>
</evidence>
<dbReference type="GO" id="GO:0020037">
    <property type="term" value="F:heme binding"/>
    <property type="evidence" value="ECO:0007669"/>
    <property type="project" value="InterPro"/>
</dbReference>
<evidence type="ECO:0000256" key="3">
    <source>
        <dbReference type="ARBA" id="ARBA00022723"/>
    </source>
</evidence>
<keyword evidence="4" id="KW-0560">Oxidoreductase</keyword>
<organism evidence="8 9">
    <name type="scientific">Hypholoma sublateritium (strain FD-334 SS-4)</name>
    <dbReference type="NCBI Taxonomy" id="945553"/>
    <lineage>
        <taxon>Eukaryota</taxon>
        <taxon>Fungi</taxon>
        <taxon>Dikarya</taxon>
        <taxon>Basidiomycota</taxon>
        <taxon>Agaricomycotina</taxon>
        <taxon>Agaricomycetes</taxon>
        <taxon>Agaricomycetidae</taxon>
        <taxon>Agaricales</taxon>
        <taxon>Agaricineae</taxon>
        <taxon>Strophariaceae</taxon>
        <taxon>Hypholoma</taxon>
    </lineage>
</organism>
<comment type="cofactor">
    <cofactor evidence="1 7">
        <name>heme</name>
        <dbReference type="ChEBI" id="CHEBI:30413"/>
    </cofactor>
</comment>
<feature type="non-terminal residue" evidence="8">
    <location>
        <position position="1"/>
    </location>
</feature>
<sequence length="474" mass="54079">LRQIPTLGPSGLLPALYNSLCFLVRGRKILDEAAMQFQDVGIFKMQLFSGWNVFVIRRDYIADMRGSRDRDLSLYHAQNDILALDHTIGALPADEDNLHNKILQRMLASNFSENGTDLHDESVMGLKHIFPIEHDGWHSVVCYKSVLELITKVTNRFYVGDPLCRNQKYTDLVMDFVQGVPKAGMLINIFPYFLRPFVGPLISPLPRYEKIATEVIGDFLRSRIKMFDEHGKDWELKPRDMITWLLEEAEPYQRDATHIAMRLLRVNFAGLMSTSFFLPQILFKLAIAPEYVAPLREQIDAAVDKHGWTKEGISRMYKLDSFIREVSRLKGFSALVLHRKVMSPDGFKFHDGLTIPQGTHIAAASCIVNLCADTFENPSTFDGMRFARAQEEADDVSMKQQLTSPALNNLFYGVGKHACPGRFLMTFIIKIQVALILYNYDIKVKDDVSPGDRWMGAVCIPDMSAELMYRKRKV</sequence>
<evidence type="ECO:0000313" key="9">
    <source>
        <dbReference type="Proteomes" id="UP000054270"/>
    </source>
</evidence>
<dbReference type="InterPro" id="IPR001128">
    <property type="entry name" value="Cyt_P450"/>
</dbReference>
<keyword evidence="9" id="KW-1185">Reference proteome</keyword>
<dbReference type="Proteomes" id="UP000054270">
    <property type="component" value="Unassembled WGS sequence"/>
</dbReference>
<reference evidence="9" key="1">
    <citation type="submission" date="2014-04" db="EMBL/GenBank/DDBJ databases">
        <title>Evolutionary Origins and Diversification of the Mycorrhizal Mutualists.</title>
        <authorList>
            <consortium name="DOE Joint Genome Institute"/>
            <consortium name="Mycorrhizal Genomics Consortium"/>
            <person name="Kohler A."/>
            <person name="Kuo A."/>
            <person name="Nagy L.G."/>
            <person name="Floudas D."/>
            <person name="Copeland A."/>
            <person name="Barry K.W."/>
            <person name="Cichocki N."/>
            <person name="Veneault-Fourrey C."/>
            <person name="LaButti K."/>
            <person name="Lindquist E.A."/>
            <person name="Lipzen A."/>
            <person name="Lundell T."/>
            <person name="Morin E."/>
            <person name="Murat C."/>
            <person name="Riley R."/>
            <person name="Ohm R."/>
            <person name="Sun H."/>
            <person name="Tunlid A."/>
            <person name="Henrissat B."/>
            <person name="Grigoriev I.V."/>
            <person name="Hibbett D.S."/>
            <person name="Martin F."/>
        </authorList>
    </citation>
    <scope>NUCLEOTIDE SEQUENCE [LARGE SCALE GENOMIC DNA]</scope>
    <source>
        <strain evidence="9">FD-334 SS-4</strain>
    </source>
</reference>
<keyword evidence="5 7" id="KW-0408">Iron</keyword>
<dbReference type="Gene3D" id="1.10.630.10">
    <property type="entry name" value="Cytochrome P450"/>
    <property type="match status" value="1"/>
</dbReference>
<evidence type="ECO:0000256" key="7">
    <source>
        <dbReference type="PIRSR" id="PIRSR602401-1"/>
    </source>
</evidence>
<dbReference type="InterPro" id="IPR036396">
    <property type="entry name" value="Cyt_P450_sf"/>
</dbReference>
<keyword evidence="6" id="KW-0503">Monooxygenase</keyword>
<name>A0A0D2N937_HYPSF</name>
<dbReference type="EMBL" id="KN817639">
    <property type="protein sequence ID" value="KJA15634.1"/>
    <property type="molecule type" value="Genomic_DNA"/>
</dbReference>
<keyword evidence="7" id="KW-0349">Heme</keyword>
<dbReference type="GO" id="GO:0016705">
    <property type="term" value="F:oxidoreductase activity, acting on paired donors, with incorporation or reduction of molecular oxygen"/>
    <property type="evidence" value="ECO:0007669"/>
    <property type="project" value="InterPro"/>
</dbReference>
<accession>A0A0D2N937</accession>
<dbReference type="Pfam" id="PF00067">
    <property type="entry name" value="p450"/>
    <property type="match status" value="1"/>
</dbReference>
<dbReference type="OrthoDB" id="1844152at2759"/>
<dbReference type="SUPFAM" id="SSF48264">
    <property type="entry name" value="Cytochrome P450"/>
    <property type="match status" value="1"/>
</dbReference>
<dbReference type="STRING" id="945553.A0A0D2N937"/>
<evidence type="ECO:0000256" key="2">
    <source>
        <dbReference type="ARBA" id="ARBA00010617"/>
    </source>
</evidence>
<evidence type="ECO:0008006" key="10">
    <source>
        <dbReference type="Google" id="ProtNLM"/>
    </source>
</evidence>
<gene>
    <name evidence="8" type="ORF">HYPSUDRAFT_148807</name>
</gene>
<comment type="similarity">
    <text evidence="2">Belongs to the cytochrome P450 family.</text>
</comment>
<dbReference type="PANTHER" id="PTHR46206">
    <property type="entry name" value="CYTOCHROME P450"/>
    <property type="match status" value="1"/>
</dbReference>
<evidence type="ECO:0000256" key="6">
    <source>
        <dbReference type="ARBA" id="ARBA00023033"/>
    </source>
</evidence>
<dbReference type="InterPro" id="IPR002401">
    <property type="entry name" value="Cyt_P450_E_grp-I"/>
</dbReference>
<proteinExistence type="inferred from homology"/>
<feature type="binding site" description="axial binding residue" evidence="7">
    <location>
        <position position="419"/>
    </location>
    <ligand>
        <name>heme</name>
        <dbReference type="ChEBI" id="CHEBI:30413"/>
    </ligand>
    <ligandPart>
        <name>Fe</name>
        <dbReference type="ChEBI" id="CHEBI:18248"/>
    </ligandPart>
</feature>
<evidence type="ECO:0000256" key="5">
    <source>
        <dbReference type="ARBA" id="ARBA00023004"/>
    </source>
</evidence>
<protein>
    <recommendedName>
        <fullName evidence="10">Cytochrome P450</fullName>
    </recommendedName>
</protein>
<evidence type="ECO:0000313" key="8">
    <source>
        <dbReference type="EMBL" id="KJA15634.1"/>
    </source>
</evidence>
<evidence type="ECO:0000256" key="1">
    <source>
        <dbReference type="ARBA" id="ARBA00001971"/>
    </source>
</evidence>
<keyword evidence="3 7" id="KW-0479">Metal-binding</keyword>
<dbReference type="PANTHER" id="PTHR46206:SF1">
    <property type="entry name" value="P450, PUTATIVE (EUROFUNG)-RELATED"/>
    <property type="match status" value="1"/>
</dbReference>
<dbReference type="GO" id="GO:0005506">
    <property type="term" value="F:iron ion binding"/>
    <property type="evidence" value="ECO:0007669"/>
    <property type="project" value="InterPro"/>
</dbReference>
<dbReference type="OMA" id="RNEEWLH"/>
<dbReference type="GO" id="GO:0004497">
    <property type="term" value="F:monooxygenase activity"/>
    <property type="evidence" value="ECO:0007669"/>
    <property type="project" value="UniProtKB-KW"/>
</dbReference>
<dbReference type="AlphaFoldDB" id="A0A0D2N937"/>